<organism evidence="5 6">
    <name type="scientific">Vreelandella subglaciescola</name>
    <dbReference type="NCBI Taxonomy" id="29571"/>
    <lineage>
        <taxon>Bacteria</taxon>
        <taxon>Pseudomonadati</taxon>
        <taxon>Pseudomonadota</taxon>
        <taxon>Gammaproteobacteria</taxon>
        <taxon>Oceanospirillales</taxon>
        <taxon>Halomonadaceae</taxon>
        <taxon>Vreelandella</taxon>
    </lineage>
</organism>
<dbReference type="EMBL" id="LT670847">
    <property type="protein sequence ID" value="SHL93903.1"/>
    <property type="molecule type" value="Genomic_DNA"/>
</dbReference>
<dbReference type="RefSeq" id="WP_231897214.1">
    <property type="nucleotide sequence ID" value="NZ_LT670847.1"/>
</dbReference>
<feature type="domain" description="HTH gntR-type" evidence="4">
    <location>
        <begin position="13"/>
        <end position="81"/>
    </location>
</feature>
<dbReference type="Proteomes" id="UP000190911">
    <property type="component" value="Chromosome I"/>
</dbReference>
<dbReference type="FunCoup" id="A0A1M7EQN6">
    <property type="interactions" value="76"/>
</dbReference>
<evidence type="ECO:0000313" key="5">
    <source>
        <dbReference type="EMBL" id="SHL93903.1"/>
    </source>
</evidence>
<dbReference type="Gene3D" id="1.20.120.530">
    <property type="entry name" value="GntR ligand-binding domain-like"/>
    <property type="match status" value="1"/>
</dbReference>
<dbReference type="Pfam" id="PF07729">
    <property type="entry name" value="FCD"/>
    <property type="match status" value="1"/>
</dbReference>
<dbReference type="Pfam" id="PF00392">
    <property type="entry name" value="GntR"/>
    <property type="match status" value="1"/>
</dbReference>
<evidence type="ECO:0000256" key="3">
    <source>
        <dbReference type="ARBA" id="ARBA00023163"/>
    </source>
</evidence>
<dbReference type="InterPro" id="IPR008920">
    <property type="entry name" value="TF_FadR/GntR_C"/>
</dbReference>
<dbReference type="InParanoid" id="A0A1M7EQN6"/>
<dbReference type="PROSITE" id="PS50949">
    <property type="entry name" value="HTH_GNTR"/>
    <property type="match status" value="1"/>
</dbReference>
<dbReference type="PANTHER" id="PTHR43537:SF44">
    <property type="entry name" value="GNTR FAMILY REGULATORY PROTEIN"/>
    <property type="match status" value="1"/>
</dbReference>
<evidence type="ECO:0000259" key="4">
    <source>
        <dbReference type="PROSITE" id="PS50949"/>
    </source>
</evidence>
<dbReference type="AlphaFoldDB" id="A0A1M7EQN6"/>
<dbReference type="InterPro" id="IPR011711">
    <property type="entry name" value="GntR_C"/>
</dbReference>
<dbReference type="GO" id="GO:0003677">
    <property type="term" value="F:DNA binding"/>
    <property type="evidence" value="ECO:0007669"/>
    <property type="project" value="UniProtKB-KW"/>
</dbReference>
<dbReference type="SMART" id="SM00345">
    <property type="entry name" value="HTH_GNTR"/>
    <property type="match status" value="1"/>
</dbReference>
<keyword evidence="2" id="KW-0238">DNA-binding</keyword>
<protein>
    <submittedName>
        <fullName evidence="5">Transcriptional regulator, GntR family</fullName>
    </submittedName>
</protein>
<sequence length="254" mass="28024">MNALSNIPFAPDAGGAFALATTLAHAVLSGHWAPGDTFPRELDLCQHFDASRNRMRNALASLVSAGLIERTAGRGTVVRDIADWHLLDPQVSDWMAGLETPHPQLVREVYAFRLSAEPYVTELAALNATAQDLAHLEAAFEGMRESAGDPARREEHADYDVAFHQAVYRASHNLVWHQMGHLLRPSIMQLIKTSHHQVGNLDDSLKRHRRVMDAIRLRQPDAAHEAAERVLERTAADLGVDLKGRPLKTPALPA</sequence>
<evidence type="ECO:0000313" key="6">
    <source>
        <dbReference type="Proteomes" id="UP000190911"/>
    </source>
</evidence>
<dbReference type="STRING" id="29571.SAMN05878437_0364"/>
<gene>
    <name evidence="5" type="ORF">SAMN05878437_0364</name>
</gene>
<accession>A0A1M7EQN6</accession>
<dbReference type="InterPro" id="IPR036388">
    <property type="entry name" value="WH-like_DNA-bd_sf"/>
</dbReference>
<dbReference type="SMART" id="SM00895">
    <property type="entry name" value="FCD"/>
    <property type="match status" value="1"/>
</dbReference>
<keyword evidence="3" id="KW-0804">Transcription</keyword>
<reference evidence="5 6" key="1">
    <citation type="submission" date="2016-11" db="EMBL/GenBank/DDBJ databases">
        <authorList>
            <person name="Jaros S."/>
            <person name="Januszkiewicz K."/>
            <person name="Wedrychowicz H."/>
        </authorList>
    </citation>
    <scope>NUCLEOTIDE SEQUENCE [LARGE SCALE GENOMIC DNA]</scope>
    <source>
        <strain evidence="5 6">ACAM 12</strain>
    </source>
</reference>
<name>A0A1M7EQN6_9GAMM</name>
<dbReference type="PANTHER" id="PTHR43537">
    <property type="entry name" value="TRANSCRIPTIONAL REGULATOR, GNTR FAMILY"/>
    <property type="match status" value="1"/>
</dbReference>
<dbReference type="Gene3D" id="1.10.10.10">
    <property type="entry name" value="Winged helix-like DNA-binding domain superfamily/Winged helix DNA-binding domain"/>
    <property type="match status" value="1"/>
</dbReference>
<evidence type="ECO:0000256" key="2">
    <source>
        <dbReference type="ARBA" id="ARBA00023125"/>
    </source>
</evidence>
<dbReference type="CDD" id="cd07377">
    <property type="entry name" value="WHTH_GntR"/>
    <property type="match status" value="1"/>
</dbReference>
<dbReference type="InterPro" id="IPR036390">
    <property type="entry name" value="WH_DNA-bd_sf"/>
</dbReference>
<proteinExistence type="predicted"/>
<dbReference type="SUPFAM" id="SSF48008">
    <property type="entry name" value="GntR ligand-binding domain-like"/>
    <property type="match status" value="1"/>
</dbReference>
<evidence type="ECO:0000256" key="1">
    <source>
        <dbReference type="ARBA" id="ARBA00023015"/>
    </source>
</evidence>
<dbReference type="InterPro" id="IPR000524">
    <property type="entry name" value="Tscrpt_reg_HTH_GntR"/>
</dbReference>
<keyword evidence="1" id="KW-0805">Transcription regulation</keyword>
<keyword evidence="6" id="KW-1185">Reference proteome</keyword>
<dbReference type="SUPFAM" id="SSF46785">
    <property type="entry name" value="Winged helix' DNA-binding domain"/>
    <property type="match status" value="1"/>
</dbReference>
<dbReference type="GO" id="GO:0003700">
    <property type="term" value="F:DNA-binding transcription factor activity"/>
    <property type="evidence" value="ECO:0007669"/>
    <property type="project" value="InterPro"/>
</dbReference>